<accession>A0A0F9B3L4</accession>
<sequence>IIVGDVFGKKETLPDPSGKVGIFITKEHFTELMAPKGKIVAGSYGDGKAKKNSAGIRQLLGPLNKSGSIIFKINQTRDNKFICFKINHKKKNMTIGKF</sequence>
<gene>
    <name evidence="1" type="ORF">LCGC14_2497770</name>
</gene>
<feature type="non-terminal residue" evidence="1">
    <location>
        <position position="1"/>
    </location>
</feature>
<name>A0A0F9B3L4_9ZZZZ</name>
<comment type="caution">
    <text evidence="1">The sequence shown here is derived from an EMBL/GenBank/DDBJ whole genome shotgun (WGS) entry which is preliminary data.</text>
</comment>
<protein>
    <submittedName>
        <fullName evidence="1">Uncharacterized protein</fullName>
    </submittedName>
</protein>
<organism evidence="1">
    <name type="scientific">marine sediment metagenome</name>
    <dbReference type="NCBI Taxonomy" id="412755"/>
    <lineage>
        <taxon>unclassified sequences</taxon>
        <taxon>metagenomes</taxon>
        <taxon>ecological metagenomes</taxon>
    </lineage>
</organism>
<reference evidence="1" key="1">
    <citation type="journal article" date="2015" name="Nature">
        <title>Complex archaea that bridge the gap between prokaryotes and eukaryotes.</title>
        <authorList>
            <person name="Spang A."/>
            <person name="Saw J.H."/>
            <person name="Jorgensen S.L."/>
            <person name="Zaremba-Niedzwiedzka K."/>
            <person name="Martijn J."/>
            <person name="Lind A.E."/>
            <person name="van Eijk R."/>
            <person name="Schleper C."/>
            <person name="Guy L."/>
            <person name="Ettema T.J."/>
        </authorList>
    </citation>
    <scope>NUCLEOTIDE SEQUENCE</scope>
</reference>
<dbReference type="AlphaFoldDB" id="A0A0F9B3L4"/>
<proteinExistence type="predicted"/>
<evidence type="ECO:0000313" key="1">
    <source>
        <dbReference type="EMBL" id="KKL16215.1"/>
    </source>
</evidence>
<dbReference type="EMBL" id="LAZR01039752">
    <property type="protein sequence ID" value="KKL16215.1"/>
    <property type="molecule type" value="Genomic_DNA"/>
</dbReference>